<keyword evidence="3" id="KW-1185">Reference proteome</keyword>
<organism evidence="2 3">
    <name type="scientific">Cobetia crustatorum</name>
    <dbReference type="NCBI Taxonomy" id="553385"/>
    <lineage>
        <taxon>Bacteria</taxon>
        <taxon>Pseudomonadati</taxon>
        <taxon>Pseudomonadota</taxon>
        <taxon>Gammaproteobacteria</taxon>
        <taxon>Oceanospirillales</taxon>
        <taxon>Halomonadaceae</taxon>
        <taxon>Cobetia</taxon>
    </lineage>
</organism>
<comment type="caution">
    <text evidence="2">The sequence shown here is derived from an EMBL/GenBank/DDBJ whole genome shotgun (WGS) entry which is preliminary data.</text>
</comment>
<feature type="domain" description="ABC-three component systems C-terminal" evidence="1">
    <location>
        <begin position="578"/>
        <end position="741"/>
    </location>
</feature>
<keyword evidence="2" id="KW-0378">Hydrolase</keyword>
<reference evidence="2 3" key="1">
    <citation type="submission" date="2019-07" db="EMBL/GenBank/DDBJ databases">
        <title>Diversity of Bacteria from Kongsfjorden, Arctic.</title>
        <authorList>
            <person name="Yu Y."/>
        </authorList>
    </citation>
    <scope>NUCLEOTIDE SEQUENCE [LARGE SCALE GENOMIC DNA]</scope>
    <source>
        <strain evidence="2 3">SM1923</strain>
    </source>
</reference>
<sequence length="792" mass="89358">MVDCFFTTAEEDEAVRNSEPNAPEVFALDSGQLPFERMGDAQFELLLADLYSARAEDGKEEWFDKAYRMNDGADQGRDVILLQKSAPVGVIQCKRYNSIVRLTMMVQEICKFFLYAKIKPHIAPPPGTEFRYHLAVSDRAEGKLFDFMTGKGRQRFEDLRELFERKALAARNASVTLKEHSDLKGLTRSQLCDVVWERIDFLHTEIHRKDTLSKMVSDYPEIKSTYFRLESDTARIVEEIKSLLNSQGVSFSEEDKRLVSAVHTEYIDRTLISGGRLNIGLIQGNDLLSFLKSMLDPAKGTLLTNFGSRPALLTAGAAVAKPSQWGEINDLVKGYPYPLIFSVGCGDVTGSILLEWMGSENMSWIDPKWRPASSRNYRAGWCWVTDPDNEVHDCYILVENETGDPSYDHADLSLRLAFKDIIIWPTLGNDFTNSIDNSKSQLRRIIASQVEDKSGRHNLVLASQNAARLVEVLRAVTDYYGQRSRSPVAIAIANGGRLRECEIGLHSATGIFPALETEYNTRATPPVVHPPSRVMRRSSDGALTLTINWTTNLSLEGVKGHRLVDGDIQDDLPPPALEFHELFDRHPPIDGYLECVRKELDQLNRLVEDKILAEPEVFAYMTKYGVKQEEPFSIDDMSSSGEYVMKAVQALSYIKSHRNAEWIIGSGVDGHIKFRDPAVGNFNVMAWVNHNYHVRQMEGDLFGWARKATSNPFLIVFAHAKGHVKDKKPSHSRFDFTSPPPVRGSITEAEMPRNVYIFNLGEIESLYDDDTALSAEGFIENILNRRKVLDDE</sequence>
<dbReference type="GO" id="GO:0004519">
    <property type="term" value="F:endonuclease activity"/>
    <property type="evidence" value="ECO:0007669"/>
    <property type="project" value="UniProtKB-KW"/>
</dbReference>
<evidence type="ECO:0000259" key="1">
    <source>
        <dbReference type="Pfam" id="PF20395"/>
    </source>
</evidence>
<name>A0A558HIB2_9GAMM</name>
<dbReference type="InterPro" id="IPR046870">
    <property type="entry name" value="ABC-3C_CTD3"/>
</dbReference>
<evidence type="ECO:0000313" key="3">
    <source>
        <dbReference type="Proteomes" id="UP000319941"/>
    </source>
</evidence>
<proteinExistence type="predicted"/>
<dbReference type="RefSeq" id="WP_144727892.1">
    <property type="nucleotide sequence ID" value="NZ_CAWOWR010000147.1"/>
</dbReference>
<keyword evidence="2" id="KW-0255">Endonuclease</keyword>
<dbReference type="Proteomes" id="UP000319941">
    <property type="component" value="Unassembled WGS sequence"/>
</dbReference>
<dbReference type="OrthoDB" id="6951455at2"/>
<accession>A0A558HIB2</accession>
<dbReference type="EMBL" id="VNFH01000009">
    <property type="protein sequence ID" value="TVU68872.1"/>
    <property type="molecule type" value="Genomic_DNA"/>
</dbReference>
<protein>
    <submittedName>
        <fullName evidence="2">Restriction endonuclease</fullName>
    </submittedName>
</protein>
<dbReference type="Pfam" id="PF20395">
    <property type="entry name" value="CTD3"/>
    <property type="match status" value="1"/>
</dbReference>
<gene>
    <name evidence="2" type="ORF">FQP86_13455</name>
</gene>
<dbReference type="AlphaFoldDB" id="A0A558HIB2"/>
<keyword evidence="2" id="KW-0540">Nuclease</keyword>
<evidence type="ECO:0000313" key="2">
    <source>
        <dbReference type="EMBL" id="TVU68872.1"/>
    </source>
</evidence>